<organism evidence="2 3">
    <name type="scientific">Linum trigynum</name>
    <dbReference type="NCBI Taxonomy" id="586398"/>
    <lineage>
        <taxon>Eukaryota</taxon>
        <taxon>Viridiplantae</taxon>
        <taxon>Streptophyta</taxon>
        <taxon>Embryophyta</taxon>
        <taxon>Tracheophyta</taxon>
        <taxon>Spermatophyta</taxon>
        <taxon>Magnoliopsida</taxon>
        <taxon>eudicotyledons</taxon>
        <taxon>Gunneridae</taxon>
        <taxon>Pentapetalae</taxon>
        <taxon>rosids</taxon>
        <taxon>fabids</taxon>
        <taxon>Malpighiales</taxon>
        <taxon>Linaceae</taxon>
        <taxon>Linum</taxon>
    </lineage>
</organism>
<evidence type="ECO:0000313" key="3">
    <source>
        <dbReference type="Proteomes" id="UP001497516"/>
    </source>
</evidence>
<feature type="compositionally biased region" description="Basic and acidic residues" evidence="1">
    <location>
        <begin position="23"/>
        <end position="39"/>
    </location>
</feature>
<evidence type="ECO:0000313" key="2">
    <source>
        <dbReference type="EMBL" id="CAL1402559.1"/>
    </source>
</evidence>
<accession>A0AAV2FW76</accession>
<proteinExistence type="predicted"/>
<reference evidence="2 3" key="1">
    <citation type="submission" date="2024-04" db="EMBL/GenBank/DDBJ databases">
        <authorList>
            <person name="Fracassetti M."/>
        </authorList>
    </citation>
    <scope>NUCLEOTIDE SEQUENCE [LARGE SCALE GENOMIC DNA]</scope>
</reference>
<feature type="compositionally biased region" description="Basic and acidic residues" evidence="1">
    <location>
        <begin position="46"/>
        <end position="73"/>
    </location>
</feature>
<gene>
    <name evidence="2" type="ORF">LTRI10_LOCUS42548</name>
</gene>
<protein>
    <submittedName>
        <fullName evidence="2">Uncharacterized protein</fullName>
    </submittedName>
</protein>
<dbReference type="AlphaFoldDB" id="A0AAV2FW76"/>
<dbReference type="EMBL" id="OZ034820">
    <property type="protein sequence ID" value="CAL1402559.1"/>
    <property type="molecule type" value="Genomic_DNA"/>
</dbReference>
<evidence type="ECO:0000256" key="1">
    <source>
        <dbReference type="SAM" id="MobiDB-lite"/>
    </source>
</evidence>
<sequence length="101" mass="10840">MIERMAQTDETDMMLMAQFEKLVGQRDKGDRRDAQRHGENNGQQQRGRDDGHHDISKGDNGCRRTAQDAEASKPRGGGDSGGKGGSGGGAFPRQTRASGVP</sequence>
<keyword evidence="3" id="KW-1185">Reference proteome</keyword>
<dbReference type="Proteomes" id="UP001497516">
    <property type="component" value="Chromosome 7"/>
</dbReference>
<name>A0AAV2FW76_9ROSI</name>
<feature type="region of interest" description="Disordered" evidence="1">
    <location>
        <begin position="1"/>
        <end position="101"/>
    </location>
</feature>
<feature type="compositionally biased region" description="Gly residues" evidence="1">
    <location>
        <begin position="75"/>
        <end position="90"/>
    </location>
</feature>